<keyword evidence="14" id="KW-0496">Mitochondrion</keyword>
<evidence type="ECO:0000259" key="20">
    <source>
        <dbReference type="PROSITE" id="PS51914"/>
    </source>
</evidence>
<dbReference type="EMBL" id="NEDP02001107">
    <property type="protein sequence ID" value="OWF54299.1"/>
    <property type="molecule type" value="Genomic_DNA"/>
</dbReference>
<dbReference type="STRING" id="6573.A0A210QZW1"/>
<evidence type="ECO:0000256" key="6">
    <source>
        <dbReference type="ARBA" id="ARBA00013776"/>
    </source>
</evidence>
<proteinExistence type="inferred from homology"/>
<dbReference type="Proteomes" id="UP000242188">
    <property type="component" value="Unassembled WGS sequence"/>
</dbReference>
<keyword evidence="15 18" id="KW-0472">Membrane</keyword>
<keyword evidence="8 18" id="KW-0812">Transmembrane</keyword>
<dbReference type="GO" id="GO:0010008">
    <property type="term" value="C:endosome membrane"/>
    <property type="evidence" value="ECO:0007669"/>
    <property type="project" value="UniProtKB-SubCell"/>
</dbReference>
<evidence type="ECO:0000256" key="1">
    <source>
        <dbReference type="ARBA" id="ARBA00004304"/>
    </source>
</evidence>
<dbReference type="GO" id="GO:0006914">
    <property type="term" value="P:autophagy"/>
    <property type="evidence" value="ECO:0007669"/>
    <property type="project" value="UniProtKB-KW"/>
</dbReference>
<comment type="caution">
    <text evidence="21">The sequence shown here is derived from an EMBL/GenBank/DDBJ whole genome shotgun (WGS) entry which is preliminary data.</text>
</comment>
<dbReference type="PRINTS" id="PR00715">
    <property type="entry name" value="MAN6PRECEPTR"/>
</dbReference>
<evidence type="ECO:0000256" key="3">
    <source>
        <dbReference type="ARBA" id="ARBA00004394"/>
    </source>
</evidence>
<dbReference type="PANTHER" id="PTHR15071">
    <property type="entry name" value="MANNOSE-6-PHOSPHATE RECEPTOR FAMILY MEMBER"/>
    <property type="match status" value="1"/>
</dbReference>
<evidence type="ECO:0000256" key="10">
    <source>
        <dbReference type="ARBA" id="ARBA00022927"/>
    </source>
</evidence>
<evidence type="ECO:0000256" key="8">
    <source>
        <dbReference type="ARBA" id="ARBA00022692"/>
    </source>
</evidence>
<keyword evidence="7" id="KW-0813">Transport</keyword>
<organism evidence="21 22">
    <name type="scientific">Mizuhopecten yessoensis</name>
    <name type="common">Japanese scallop</name>
    <name type="synonym">Patinopecten yessoensis</name>
    <dbReference type="NCBI Taxonomy" id="6573"/>
    <lineage>
        <taxon>Eukaryota</taxon>
        <taxon>Metazoa</taxon>
        <taxon>Spiralia</taxon>
        <taxon>Lophotrochozoa</taxon>
        <taxon>Mollusca</taxon>
        <taxon>Bivalvia</taxon>
        <taxon>Autobranchia</taxon>
        <taxon>Pteriomorphia</taxon>
        <taxon>Pectinida</taxon>
        <taxon>Pectinoidea</taxon>
        <taxon>Pectinidae</taxon>
        <taxon>Mizuhopecten</taxon>
    </lineage>
</organism>
<evidence type="ECO:0000313" key="22">
    <source>
        <dbReference type="Proteomes" id="UP000242188"/>
    </source>
</evidence>
<protein>
    <recommendedName>
        <fullName evidence="6">Autophagy-related protein 27</fullName>
    </recommendedName>
</protein>
<keyword evidence="17" id="KW-0968">Cytoplasmic vesicle</keyword>
<gene>
    <name evidence="21" type="ORF">KP79_PYT19765</name>
</gene>
<evidence type="ECO:0000256" key="17">
    <source>
        <dbReference type="ARBA" id="ARBA00023329"/>
    </source>
</evidence>
<dbReference type="GO" id="GO:0034045">
    <property type="term" value="C:phagophore assembly site membrane"/>
    <property type="evidence" value="ECO:0007669"/>
    <property type="project" value="UniProtKB-SubCell"/>
</dbReference>
<sequence>MANYLPVFTVLLLSLCELQAKSCDKKTSCSCKSSDGVLDLKPGAIKGTKFQDVASSDGSLYSYNPCYSFDETDPSLPPQFDNCKSVAACQLVPAGVGGTPQLYDIGTQASASFSYKDGASIDQPKLGEVLTVTYLAADNARSTTVILQCDPTEDFLPVGEIQSSTPPVYVFVYSSPNACFKPSGLSAGSVLLIIFICLIAVYLIGGVLFNKLKRGNSGKDLIPQRQLWVSLPGMIKDGVFFVVKRGQYHPIK</sequence>
<evidence type="ECO:0000256" key="14">
    <source>
        <dbReference type="ARBA" id="ARBA00023128"/>
    </source>
</evidence>
<dbReference type="GO" id="GO:0006622">
    <property type="term" value="P:protein targeting to lysosome"/>
    <property type="evidence" value="ECO:0007669"/>
    <property type="project" value="InterPro"/>
</dbReference>
<evidence type="ECO:0000256" key="9">
    <source>
        <dbReference type="ARBA" id="ARBA00022729"/>
    </source>
</evidence>
<dbReference type="AlphaFoldDB" id="A0A210QZW1"/>
<comment type="subcellular location">
    <subcellularLocation>
        <location evidence="2">Cytoplasmic vesicle membrane</location>
        <topology evidence="2">Single-pass type I membrane protein</topology>
    </subcellularLocation>
    <subcellularLocation>
        <location evidence="3">Golgi apparatus membrane</location>
    </subcellularLocation>
    <subcellularLocation>
        <location evidence="1">Mitochondrion membrane</location>
        <topology evidence="1">Single-pass membrane protein</topology>
    </subcellularLocation>
    <subcellularLocation>
        <location evidence="4">Preautophagosomal structure membrane</location>
        <topology evidence="4">Single-pass type I membrane protein</topology>
    </subcellularLocation>
</comment>
<evidence type="ECO:0000256" key="7">
    <source>
        <dbReference type="ARBA" id="ARBA00022448"/>
    </source>
</evidence>
<evidence type="ECO:0000256" key="16">
    <source>
        <dbReference type="ARBA" id="ARBA00023157"/>
    </source>
</evidence>
<evidence type="ECO:0000256" key="12">
    <source>
        <dbReference type="ARBA" id="ARBA00023006"/>
    </source>
</evidence>
<dbReference type="PROSITE" id="PS51914">
    <property type="entry name" value="MRH"/>
    <property type="match status" value="1"/>
</dbReference>
<feature type="domain" description="MRH" evidence="20">
    <location>
        <begin position="27"/>
        <end position="181"/>
    </location>
</feature>
<keyword evidence="11 18" id="KW-1133">Transmembrane helix</keyword>
<evidence type="ECO:0000256" key="13">
    <source>
        <dbReference type="ARBA" id="ARBA00023034"/>
    </source>
</evidence>
<accession>A0A210QZW1</accession>
<evidence type="ECO:0000256" key="11">
    <source>
        <dbReference type="ARBA" id="ARBA00022989"/>
    </source>
</evidence>
<keyword evidence="16" id="KW-1015">Disulfide bond</keyword>
<dbReference type="InterPro" id="IPR044865">
    <property type="entry name" value="MRH_dom"/>
</dbReference>
<dbReference type="GO" id="GO:0019904">
    <property type="term" value="F:protein domain specific binding"/>
    <property type="evidence" value="ECO:0007669"/>
    <property type="project" value="InterPro"/>
</dbReference>
<dbReference type="InterPro" id="IPR018939">
    <property type="entry name" value="Autophagy-rel_prot_27"/>
</dbReference>
<dbReference type="GO" id="GO:0031966">
    <property type="term" value="C:mitochondrial membrane"/>
    <property type="evidence" value="ECO:0007669"/>
    <property type="project" value="UniProtKB-SubCell"/>
</dbReference>
<keyword evidence="9 19" id="KW-0732">Signal</keyword>
<dbReference type="InterPro" id="IPR000296">
    <property type="entry name" value="Man-6-P_rcpt_cation_dep"/>
</dbReference>
<evidence type="ECO:0000256" key="4">
    <source>
        <dbReference type="ARBA" id="ARBA00004472"/>
    </source>
</evidence>
<keyword evidence="21" id="KW-0675">Receptor</keyword>
<feature type="signal peptide" evidence="19">
    <location>
        <begin position="1"/>
        <end position="20"/>
    </location>
</feature>
<evidence type="ECO:0000313" key="21">
    <source>
        <dbReference type="EMBL" id="OWF54299.1"/>
    </source>
</evidence>
<feature type="chain" id="PRO_5012374517" description="Autophagy-related protein 27" evidence="19">
    <location>
        <begin position="21"/>
        <end position="252"/>
    </location>
</feature>
<dbReference type="Gene3D" id="2.70.130.10">
    <property type="entry name" value="Mannose-6-phosphate receptor binding domain"/>
    <property type="match status" value="1"/>
</dbReference>
<dbReference type="InterPro" id="IPR009011">
    <property type="entry name" value="Man6P_isomerase_rcpt-bd_dom_sf"/>
</dbReference>
<dbReference type="GO" id="GO:0005802">
    <property type="term" value="C:trans-Golgi network"/>
    <property type="evidence" value="ECO:0007669"/>
    <property type="project" value="TreeGrafter"/>
</dbReference>
<comment type="similarity">
    <text evidence="5">Belongs to the ATG27 family.</text>
</comment>
<reference evidence="21 22" key="1">
    <citation type="journal article" date="2017" name="Nat. Ecol. Evol.">
        <title>Scallop genome provides insights into evolution of bilaterian karyotype and development.</title>
        <authorList>
            <person name="Wang S."/>
            <person name="Zhang J."/>
            <person name="Jiao W."/>
            <person name="Li J."/>
            <person name="Xun X."/>
            <person name="Sun Y."/>
            <person name="Guo X."/>
            <person name="Huan P."/>
            <person name="Dong B."/>
            <person name="Zhang L."/>
            <person name="Hu X."/>
            <person name="Sun X."/>
            <person name="Wang J."/>
            <person name="Zhao C."/>
            <person name="Wang Y."/>
            <person name="Wang D."/>
            <person name="Huang X."/>
            <person name="Wang R."/>
            <person name="Lv J."/>
            <person name="Li Y."/>
            <person name="Zhang Z."/>
            <person name="Liu B."/>
            <person name="Lu W."/>
            <person name="Hui Y."/>
            <person name="Liang J."/>
            <person name="Zhou Z."/>
            <person name="Hou R."/>
            <person name="Li X."/>
            <person name="Liu Y."/>
            <person name="Li H."/>
            <person name="Ning X."/>
            <person name="Lin Y."/>
            <person name="Zhao L."/>
            <person name="Xing Q."/>
            <person name="Dou J."/>
            <person name="Li Y."/>
            <person name="Mao J."/>
            <person name="Guo H."/>
            <person name="Dou H."/>
            <person name="Li T."/>
            <person name="Mu C."/>
            <person name="Jiang W."/>
            <person name="Fu Q."/>
            <person name="Fu X."/>
            <person name="Miao Y."/>
            <person name="Liu J."/>
            <person name="Yu Q."/>
            <person name="Li R."/>
            <person name="Liao H."/>
            <person name="Li X."/>
            <person name="Kong Y."/>
            <person name="Jiang Z."/>
            <person name="Chourrout D."/>
            <person name="Li R."/>
            <person name="Bao Z."/>
        </authorList>
    </citation>
    <scope>NUCLEOTIDE SEQUENCE [LARGE SCALE GENOMIC DNA]</scope>
    <source>
        <strain evidence="21 22">PY_sf001</strain>
    </source>
</reference>
<keyword evidence="13" id="KW-0333">Golgi apparatus</keyword>
<dbReference type="OrthoDB" id="29460at2759"/>
<dbReference type="Pfam" id="PF09451">
    <property type="entry name" value="ATG27"/>
    <property type="match status" value="1"/>
</dbReference>
<keyword evidence="22" id="KW-1185">Reference proteome</keyword>
<feature type="transmembrane region" description="Helical" evidence="18">
    <location>
        <begin position="185"/>
        <end position="209"/>
    </location>
</feature>
<evidence type="ECO:0000256" key="18">
    <source>
        <dbReference type="SAM" id="Phobius"/>
    </source>
</evidence>
<dbReference type="PANTHER" id="PTHR15071:SF0">
    <property type="entry name" value="MANNOSE 6-PHOSPHATE RECEPTOR-LIKE PROTEIN 1"/>
    <property type="match status" value="1"/>
</dbReference>
<name>A0A210QZW1_MIZYE</name>
<evidence type="ECO:0000256" key="2">
    <source>
        <dbReference type="ARBA" id="ARBA00004358"/>
    </source>
</evidence>
<evidence type="ECO:0000256" key="15">
    <source>
        <dbReference type="ARBA" id="ARBA00023136"/>
    </source>
</evidence>
<dbReference type="SUPFAM" id="SSF50911">
    <property type="entry name" value="Mannose 6-phosphate receptor domain"/>
    <property type="match status" value="1"/>
</dbReference>
<dbReference type="GO" id="GO:0000139">
    <property type="term" value="C:Golgi membrane"/>
    <property type="evidence" value="ECO:0007669"/>
    <property type="project" value="UniProtKB-SubCell"/>
</dbReference>
<evidence type="ECO:0000256" key="19">
    <source>
        <dbReference type="SAM" id="SignalP"/>
    </source>
</evidence>
<keyword evidence="10" id="KW-0653">Protein transport</keyword>
<keyword evidence="12" id="KW-0072">Autophagy</keyword>
<evidence type="ECO:0000256" key="5">
    <source>
        <dbReference type="ARBA" id="ARBA00005363"/>
    </source>
</evidence>